<dbReference type="Proteomes" id="UP000612899">
    <property type="component" value="Unassembled WGS sequence"/>
</dbReference>
<accession>A0A8J3VFU1</accession>
<dbReference type="PROSITE" id="PS51257">
    <property type="entry name" value="PROKAR_LIPOPROTEIN"/>
    <property type="match status" value="1"/>
</dbReference>
<organism evidence="1 2">
    <name type="scientific">Rhizocola hellebori</name>
    <dbReference type="NCBI Taxonomy" id="1392758"/>
    <lineage>
        <taxon>Bacteria</taxon>
        <taxon>Bacillati</taxon>
        <taxon>Actinomycetota</taxon>
        <taxon>Actinomycetes</taxon>
        <taxon>Micromonosporales</taxon>
        <taxon>Micromonosporaceae</taxon>
        <taxon>Rhizocola</taxon>
    </lineage>
</organism>
<dbReference type="AlphaFoldDB" id="A0A8J3VFU1"/>
<reference evidence="1" key="1">
    <citation type="submission" date="2021-01" db="EMBL/GenBank/DDBJ databases">
        <title>Whole genome shotgun sequence of Rhizocola hellebori NBRC 109834.</title>
        <authorList>
            <person name="Komaki H."/>
            <person name="Tamura T."/>
        </authorList>
    </citation>
    <scope>NUCLEOTIDE SEQUENCE</scope>
    <source>
        <strain evidence="1">NBRC 109834</strain>
    </source>
</reference>
<protein>
    <submittedName>
        <fullName evidence="1">Uncharacterized protein</fullName>
    </submittedName>
</protein>
<evidence type="ECO:0000313" key="1">
    <source>
        <dbReference type="EMBL" id="GIH04466.1"/>
    </source>
</evidence>
<proteinExistence type="predicted"/>
<evidence type="ECO:0000313" key="2">
    <source>
        <dbReference type="Proteomes" id="UP000612899"/>
    </source>
</evidence>
<keyword evidence="2" id="KW-1185">Reference proteome</keyword>
<sequence length="117" mass="12932">MKLVAFAFGFVLASCTVAPPRWYEATDSTAQRPDLDWGHTVLLLDPMTTDLSTVDDLHGQRKRAVCKVGADERDAMLQLCRDKGFDAVSFVPDTASDQLRRRARQLRLPVLTAPAGT</sequence>
<comment type="caution">
    <text evidence="1">The sequence shown here is derived from an EMBL/GenBank/DDBJ whole genome shotgun (WGS) entry which is preliminary data.</text>
</comment>
<gene>
    <name evidence="1" type="ORF">Rhe02_25330</name>
</gene>
<dbReference type="EMBL" id="BONY01000013">
    <property type="protein sequence ID" value="GIH04466.1"/>
    <property type="molecule type" value="Genomic_DNA"/>
</dbReference>
<name>A0A8J3VFU1_9ACTN</name>
<dbReference type="RefSeq" id="WP_203908353.1">
    <property type="nucleotide sequence ID" value="NZ_BONY01000013.1"/>
</dbReference>